<sequence length="64" mass="7370">MPNIYTAVTHPTGVASLNLCISEKSIILFICVHLRSSAFKFIQTYCHILALPVHYWHDRTNFVH</sequence>
<proteinExistence type="predicted"/>
<evidence type="ECO:0000313" key="2">
    <source>
        <dbReference type="Proteomes" id="UP000661112"/>
    </source>
</evidence>
<organism evidence="1 2">
    <name type="scientific">Anabaena azotica FACHB-119</name>
    <dbReference type="NCBI Taxonomy" id="947527"/>
    <lineage>
        <taxon>Bacteria</taxon>
        <taxon>Bacillati</taxon>
        <taxon>Cyanobacteriota</taxon>
        <taxon>Cyanophyceae</taxon>
        <taxon>Nostocales</taxon>
        <taxon>Nostocaceae</taxon>
        <taxon>Anabaena</taxon>
        <taxon>Anabaena azotica</taxon>
    </lineage>
</organism>
<name>A0ABR8D9E5_9NOST</name>
<keyword evidence="2" id="KW-1185">Reference proteome</keyword>
<dbReference type="RefSeq" id="WP_190475462.1">
    <property type="nucleotide sequence ID" value="NZ_JACJSG010000028.1"/>
</dbReference>
<accession>A0ABR8D9E5</accession>
<dbReference type="EMBL" id="JACJSG010000028">
    <property type="protein sequence ID" value="MBD2502822.1"/>
    <property type="molecule type" value="Genomic_DNA"/>
</dbReference>
<reference evidence="1 2" key="1">
    <citation type="journal article" date="2020" name="ISME J.">
        <title>Comparative genomics reveals insights into cyanobacterial evolution and habitat adaptation.</title>
        <authorList>
            <person name="Chen M.Y."/>
            <person name="Teng W.K."/>
            <person name="Zhao L."/>
            <person name="Hu C.X."/>
            <person name="Zhou Y.K."/>
            <person name="Han B.P."/>
            <person name="Song L.R."/>
            <person name="Shu W.S."/>
        </authorList>
    </citation>
    <scope>NUCLEOTIDE SEQUENCE [LARGE SCALE GENOMIC DNA]</scope>
    <source>
        <strain evidence="1 2">FACHB-119</strain>
    </source>
</reference>
<gene>
    <name evidence="1" type="ORF">H6G83_19810</name>
</gene>
<evidence type="ECO:0000313" key="1">
    <source>
        <dbReference type="EMBL" id="MBD2502822.1"/>
    </source>
</evidence>
<comment type="caution">
    <text evidence="1">The sequence shown here is derived from an EMBL/GenBank/DDBJ whole genome shotgun (WGS) entry which is preliminary data.</text>
</comment>
<protein>
    <submittedName>
        <fullName evidence="1">Uncharacterized protein</fullName>
    </submittedName>
</protein>
<dbReference type="Proteomes" id="UP000661112">
    <property type="component" value="Unassembled WGS sequence"/>
</dbReference>